<evidence type="ECO:0000256" key="3">
    <source>
        <dbReference type="ARBA" id="ARBA00011887"/>
    </source>
</evidence>
<feature type="region of interest" description="Disordered" evidence="11">
    <location>
        <begin position="64"/>
        <end position="103"/>
    </location>
</feature>
<dbReference type="Gene3D" id="1.20.140.10">
    <property type="entry name" value="Butyryl-CoA Dehydrogenase, subunit A, domain 3"/>
    <property type="match status" value="1"/>
</dbReference>
<keyword evidence="5" id="KW-0479">Metal-binding</keyword>
<dbReference type="InterPro" id="IPR003321">
    <property type="entry name" value="Cyt_c552"/>
</dbReference>
<evidence type="ECO:0000256" key="4">
    <source>
        <dbReference type="ARBA" id="ARBA00022617"/>
    </source>
</evidence>
<comment type="subcellular location">
    <subcellularLocation>
        <location evidence="1">Cell envelope</location>
    </subcellularLocation>
</comment>
<feature type="compositionally biased region" description="Basic and acidic residues" evidence="11">
    <location>
        <begin position="69"/>
        <end position="78"/>
    </location>
</feature>
<keyword evidence="9" id="KW-0408">Iron</keyword>
<proteinExistence type="inferred from homology"/>
<keyword evidence="8" id="KW-0560">Oxidoreductase</keyword>
<dbReference type="RefSeq" id="WP_248360874.1">
    <property type="nucleotide sequence ID" value="NZ_AP025591.1"/>
</dbReference>
<comment type="catalytic activity">
    <reaction evidence="10">
        <text>6 Fe(III)-[cytochrome c] + NH4(+) + 2 H2O = 6 Fe(II)-[cytochrome c] + nitrite + 8 H(+)</text>
        <dbReference type="Rhea" id="RHEA:13089"/>
        <dbReference type="Rhea" id="RHEA-COMP:10350"/>
        <dbReference type="Rhea" id="RHEA-COMP:14399"/>
        <dbReference type="ChEBI" id="CHEBI:15377"/>
        <dbReference type="ChEBI" id="CHEBI:15378"/>
        <dbReference type="ChEBI" id="CHEBI:16301"/>
        <dbReference type="ChEBI" id="CHEBI:28938"/>
        <dbReference type="ChEBI" id="CHEBI:29033"/>
        <dbReference type="ChEBI" id="CHEBI:29034"/>
        <dbReference type="EC" id="1.7.2.2"/>
    </reaction>
</comment>
<evidence type="ECO:0000256" key="7">
    <source>
        <dbReference type="ARBA" id="ARBA00022837"/>
    </source>
</evidence>
<comment type="similarity">
    <text evidence="2">Belongs to the cytochrome c-552 family.</text>
</comment>
<dbReference type="PANTHER" id="PTHR30633:SF0">
    <property type="entry name" value="CYTOCHROME C-552"/>
    <property type="match status" value="1"/>
</dbReference>
<dbReference type="EC" id="1.7.2.2" evidence="3"/>
<evidence type="ECO:0000256" key="6">
    <source>
        <dbReference type="ARBA" id="ARBA00022729"/>
    </source>
</evidence>
<reference evidence="14" key="1">
    <citation type="journal article" date="2022" name="Int. J. Syst. Evol. Microbiol.">
        <title>Anaeromyxobacter oryzae sp. nov., Anaeromyxobacter diazotrophicus sp. nov. and Anaeromyxobacter paludicola sp. nov., isolated from paddy soils.</title>
        <authorList>
            <person name="Itoh H."/>
            <person name="Xu Z."/>
            <person name="Mise K."/>
            <person name="Masuda Y."/>
            <person name="Ushijima N."/>
            <person name="Hayakawa C."/>
            <person name="Shiratori Y."/>
            <person name="Senoo K."/>
        </authorList>
    </citation>
    <scope>NUCLEOTIDE SEQUENCE [LARGE SCALE GENOMIC DNA]</scope>
    <source>
        <strain evidence="14">Red232</strain>
    </source>
</reference>
<dbReference type="InterPro" id="IPR036280">
    <property type="entry name" value="Multihaem_cyt_sf"/>
</dbReference>
<organism evidence="13 14">
    <name type="scientific">Anaeromyxobacter oryzae</name>
    <dbReference type="NCBI Taxonomy" id="2918170"/>
    <lineage>
        <taxon>Bacteria</taxon>
        <taxon>Pseudomonadati</taxon>
        <taxon>Myxococcota</taxon>
        <taxon>Myxococcia</taxon>
        <taxon>Myxococcales</taxon>
        <taxon>Cystobacterineae</taxon>
        <taxon>Anaeromyxobacteraceae</taxon>
        <taxon>Anaeromyxobacter</taxon>
    </lineage>
</organism>
<keyword evidence="14" id="KW-1185">Reference proteome</keyword>
<evidence type="ECO:0000256" key="9">
    <source>
        <dbReference type="ARBA" id="ARBA00023004"/>
    </source>
</evidence>
<sequence length="561" mass="61621">MSVVPRPQQKRGLLVALVAGVFALVAVGAAALLVNIAERKEEAKNAYVKLVEVTENDVDPAKWGTNWPRELDGYKRTAEPTSTKYGGGKGPSEGQPPPQKADRDPWLKRVFAGYLFAVDYRDRRGHAYMLTDQENTKRNVPAEAKQSGNCLHCHAAITPLYRKLGKEAAPQASEAEQVQAGLVKVSELGYWDAHKALEQLSGGKVHPVSCVDCHDPQSMELRVTRPGFIAGIQKLAASSADVPHLPSIDRWRKGDKARPYDPNLDGTRQEKRAYVCGQCHVEYFCGKGMALFFPWGDGLKVEEMEHLYDGTLVKGKRFKDWVHAETGFELLKAQHPEFEMWSQGIHARSGVTCADCHMPYKRDGAQKISEHWVRSPLLQPNRSCAGCHPYGDDELKARVLSIQDRHFALLTRAGNAAVAMIDAIVAVRKPYDDKARAAAAAKAKETVEKQDGFLALPKDQQEKKLAAETNANLLAAWREVVEKTPALKELENLQRAAQWRLDMVAAENSMGFHAPQEMARLLGESIDLSRQAQVKAAQLGGVVALAPAAPGAAVPASLGNR</sequence>
<accession>A0ABM7WUG9</accession>
<evidence type="ECO:0000256" key="11">
    <source>
        <dbReference type="SAM" id="MobiDB-lite"/>
    </source>
</evidence>
<evidence type="ECO:0000256" key="8">
    <source>
        <dbReference type="ARBA" id="ARBA00023002"/>
    </source>
</evidence>
<keyword evidence="7" id="KW-0106">Calcium</keyword>
<gene>
    <name evidence="13" type="primary">nrfA_1</name>
    <name evidence="13" type="ORF">AMOR_21350</name>
</gene>
<evidence type="ECO:0000313" key="13">
    <source>
        <dbReference type="EMBL" id="BDG03139.1"/>
    </source>
</evidence>
<evidence type="ECO:0000256" key="5">
    <source>
        <dbReference type="ARBA" id="ARBA00022723"/>
    </source>
</evidence>
<dbReference type="SUPFAM" id="SSF48695">
    <property type="entry name" value="Multiheme cytochromes"/>
    <property type="match status" value="1"/>
</dbReference>
<feature type="transmembrane region" description="Helical" evidence="12">
    <location>
        <begin position="12"/>
        <end position="34"/>
    </location>
</feature>
<keyword evidence="4" id="KW-0349">Heme</keyword>
<keyword evidence="6" id="KW-0732">Signal</keyword>
<evidence type="ECO:0000256" key="10">
    <source>
        <dbReference type="ARBA" id="ARBA00049131"/>
    </source>
</evidence>
<dbReference type="Proteomes" id="UP001162891">
    <property type="component" value="Chromosome"/>
</dbReference>
<dbReference type="CDD" id="cd00548">
    <property type="entry name" value="NrfA-like"/>
    <property type="match status" value="1"/>
</dbReference>
<dbReference type="Gene3D" id="1.10.1130.10">
    <property type="entry name" value="Flavocytochrome C3, Chain A"/>
    <property type="match status" value="1"/>
</dbReference>
<keyword evidence="12" id="KW-1133">Transmembrane helix</keyword>
<name>A0ABM7WUG9_9BACT</name>
<keyword evidence="12" id="KW-0812">Transmembrane</keyword>
<evidence type="ECO:0000256" key="1">
    <source>
        <dbReference type="ARBA" id="ARBA00004196"/>
    </source>
</evidence>
<dbReference type="Pfam" id="PF02335">
    <property type="entry name" value="Cytochrom_C552"/>
    <property type="match status" value="1"/>
</dbReference>
<protein>
    <recommendedName>
        <fullName evidence="3">nitrite reductase (cytochrome; ammonia-forming)</fullName>
        <ecNumber evidence="3">1.7.2.2</ecNumber>
    </recommendedName>
</protein>
<dbReference type="PIRSF" id="PIRSF000243">
    <property type="entry name" value="Cyt_c552"/>
    <property type="match status" value="1"/>
</dbReference>
<evidence type="ECO:0000313" key="14">
    <source>
        <dbReference type="Proteomes" id="UP001162891"/>
    </source>
</evidence>
<evidence type="ECO:0000256" key="12">
    <source>
        <dbReference type="SAM" id="Phobius"/>
    </source>
</evidence>
<keyword evidence="12" id="KW-0472">Membrane</keyword>
<dbReference type="EMBL" id="AP025591">
    <property type="protein sequence ID" value="BDG03139.1"/>
    <property type="molecule type" value="Genomic_DNA"/>
</dbReference>
<dbReference type="PANTHER" id="PTHR30633">
    <property type="entry name" value="CYTOCHROME C-552 RESPIRATORY NITRITE REDUCTASE"/>
    <property type="match status" value="1"/>
</dbReference>
<evidence type="ECO:0000256" key="2">
    <source>
        <dbReference type="ARBA" id="ARBA00009288"/>
    </source>
</evidence>